<dbReference type="Proteomes" id="UP000256964">
    <property type="component" value="Unassembled WGS sequence"/>
</dbReference>
<gene>
    <name evidence="2" type="ORF">OH76DRAFT_1481920</name>
</gene>
<name>A0A371DE98_9APHY</name>
<evidence type="ECO:0000313" key="2">
    <source>
        <dbReference type="EMBL" id="RDX50848.1"/>
    </source>
</evidence>
<dbReference type="EMBL" id="KZ857397">
    <property type="protein sequence ID" value="RDX50848.1"/>
    <property type="molecule type" value="Genomic_DNA"/>
</dbReference>
<reference evidence="2 3" key="1">
    <citation type="journal article" date="2018" name="Biotechnol. Biofuels">
        <title>Integrative visual omics of the white-rot fungus Polyporus brumalis exposes the biotechnological potential of its oxidative enzymes for delignifying raw plant biomass.</title>
        <authorList>
            <person name="Miyauchi S."/>
            <person name="Rancon A."/>
            <person name="Drula E."/>
            <person name="Hage H."/>
            <person name="Chaduli D."/>
            <person name="Favel A."/>
            <person name="Grisel S."/>
            <person name="Henrissat B."/>
            <person name="Herpoel-Gimbert I."/>
            <person name="Ruiz-Duenas F.J."/>
            <person name="Chevret D."/>
            <person name="Hainaut M."/>
            <person name="Lin J."/>
            <person name="Wang M."/>
            <person name="Pangilinan J."/>
            <person name="Lipzen A."/>
            <person name="Lesage-Meessen L."/>
            <person name="Navarro D."/>
            <person name="Riley R."/>
            <person name="Grigoriev I.V."/>
            <person name="Zhou S."/>
            <person name="Raouche S."/>
            <person name="Rosso M.N."/>
        </authorList>
    </citation>
    <scope>NUCLEOTIDE SEQUENCE [LARGE SCALE GENOMIC DNA]</scope>
    <source>
        <strain evidence="2 3">BRFM 1820</strain>
    </source>
</reference>
<organism evidence="2 3">
    <name type="scientific">Lentinus brumalis</name>
    <dbReference type="NCBI Taxonomy" id="2498619"/>
    <lineage>
        <taxon>Eukaryota</taxon>
        <taxon>Fungi</taxon>
        <taxon>Dikarya</taxon>
        <taxon>Basidiomycota</taxon>
        <taxon>Agaricomycotina</taxon>
        <taxon>Agaricomycetes</taxon>
        <taxon>Polyporales</taxon>
        <taxon>Polyporaceae</taxon>
        <taxon>Lentinus</taxon>
    </lineage>
</organism>
<evidence type="ECO:0000313" key="3">
    <source>
        <dbReference type="Proteomes" id="UP000256964"/>
    </source>
</evidence>
<dbReference type="OrthoDB" id="2756661at2759"/>
<sequence length="547" mass="61150">MDVDEFLELVDYVEAPPANPKRLYDAGDGKSSLQLEMGLQYAPDHFRAILSVIREVWRDLGVDTRVSYGSQDNALMRSVKKEALKRMPFLRIQYEDGWPVIFYLKRSLKGGHPRKGRKQVVARQDETASRVSLALTTSPCPVRGPPNILHSIDPTNRIGCNLNNHPFARSISASSASSSAASPSISHTAVSTVQPAASSPLDSQSIFDLLLSFHLPPVDAERLSAVFASYGIVNAAYLRVLGGLQSRDVWLEDLRAKGQLTEGLAETKSRTQGSRQDHPTSTTLAVTMEGDDAREKMRFLCTPLRHPDKIYETGNGYISLQGQMGLDGSLRSFEESLSVIREVWRAHGVNPQVPYAQQDPALIDKVKKEVIQRLPYLYEDYEDAWPIEFYLRKIFRYRRWERYKTANGLAWSNRNTNTREQSSLAATTSAPAASEGSNRSSTGMDADDEERSPSCSASDTEHMLSSCSTAGTGEIFELLVGAYIPHADTQRLVRLFASFGIKDIAYLRVFARMDSRDSWLNEMQQKGEVSEIQMRVIQELLRKVACD</sequence>
<proteinExistence type="predicted"/>
<evidence type="ECO:0000256" key="1">
    <source>
        <dbReference type="SAM" id="MobiDB-lite"/>
    </source>
</evidence>
<feature type="region of interest" description="Disordered" evidence="1">
    <location>
        <begin position="418"/>
        <end position="461"/>
    </location>
</feature>
<feature type="compositionally biased region" description="Low complexity" evidence="1">
    <location>
        <begin position="422"/>
        <end position="437"/>
    </location>
</feature>
<protein>
    <submittedName>
        <fullName evidence="2">Uncharacterized protein</fullName>
    </submittedName>
</protein>
<accession>A0A371DE98</accession>
<keyword evidence="3" id="KW-1185">Reference proteome</keyword>
<dbReference type="AlphaFoldDB" id="A0A371DE98"/>